<dbReference type="RefSeq" id="WP_377317825.1">
    <property type="nucleotide sequence ID" value="NZ_JBHUIY010000034.1"/>
</dbReference>
<name>A0ABW5CE93_9PROT</name>
<sequence>MAYPSPDTYNDAVQAPHLAFTDPVLQQATVARNERGLPQAYGGGFVVTYALSHGRRTYAVRCFHREAPDLERRYAHIGAALAPLAGPFAPFVGFEFQPAGIRVRGADFPLVKMEWVNGTPLGIWLERNHRRKSAINTLLTRLRALEKQLREAGLAHGDLQNGNILVQDRGVKLIDYDGMFVPGLDLGQGAELGHRHFQHPQRAAAHFGPEMDRFSFIVLDLSLRALAIDPRLFPRYANGENILFCASDFLDPAGSRLFAELRGIRSLAKDVEKFAALCGRPPVDLPTLEDFVGIRPAPPPPPPRPTRPQGPAKTANQLLLEELQRTPTEPLPPEVLIDTGEPQGPLYQPPGTREDAVPQWLVVAGVAAQLLWLGARKGGQAALEVAARHIEPHLPEEPPTATDLAVKALSSLRKWWGSKIG</sequence>
<dbReference type="SUPFAM" id="SSF56112">
    <property type="entry name" value="Protein kinase-like (PK-like)"/>
    <property type="match status" value="1"/>
</dbReference>
<proteinExistence type="predicted"/>
<evidence type="ECO:0008006" key="4">
    <source>
        <dbReference type="Google" id="ProtNLM"/>
    </source>
</evidence>
<evidence type="ECO:0000313" key="3">
    <source>
        <dbReference type="Proteomes" id="UP001597296"/>
    </source>
</evidence>
<dbReference type="Proteomes" id="UP001597296">
    <property type="component" value="Unassembled WGS sequence"/>
</dbReference>
<dbReference type="EMBL" id="JBHUIY010000034">
    <property type="protein sequence ID" value="MFD2235031.1"/>
    <property type="molecule type" value="Genomic_DNA"/>
</dbReference>
<protein>
    <recommendedName>
        <fullName evidence="4">Protein kinase domain-containing protein</fullName>
    </recommendedName>
</protein>
<organism evidence="2 3">
    <name type="scientific">Phaeospirillum tilakii</name>
    <dbReference type="NCBI Taxonomy" id="741673"/>
    <lineage>
        <taxon>Bacteria</taxon>
        <taxon>Pseudomonadati</taxon>
        <taxon>Pseudomonadota</taxon>
        <taxon>Alphaproteobacteria</taxon>
        <taxon>Rhodospirillales</taxon>
        <taxon>Rhodospirillaceae</taxon>
        <taxon>Phaeospirillum</taxon>
    </lineage>
</organism>
<feature type="region of interest" description="Disordered" evidence="1">
    <location>
        <begin position="293"/>
        <end position="313"/>
    </location>
</feature>
<keyword evidence="3" id="KW-1185">Reference proteome</keyword>
<reference evidence="3" key="1">
    <citation type="journal article" date="2019" name="Int. J. Syst. Evol. Microbiol.">
        <title>The Global Catalogue of Microorganisms (GCM) 10K type strain sequencing project: providing services to taxonomists for standard genome sequencing and annotation.</title>
        <authorList>
            <consortium name="The Broad Institute Genomics Platform"/>
            <consortium name="The Broad Institute Genome Sequencing Center for Infectious Disease"/>
            <person name="Wu L."/>
            <person name="Ma J."/>
        </authorList>
    </citation>
    <scope>NUCLEOTIDE SEQUENCE [LARGE SCALE GENOMIC DNA]</scope>
    <source>
        <strain evidence="3">KCTC 15012</strain>
    </source>
</reference>
<evidence type="ECO:0000313" key="2">
    <source>
        <dbReference type="EMBL" id="MFD2235031.1"/>
    </source>
</evidence>
<dbReference type="Gene3D" id="1.10.510.10">
    <property type="entry name" value="Transferase(Phosphotransferase) domain 1"/>
    <property type="match status" value="1"/>
</dbReference>
<comment type="caution">
    <text evidence="2">The sequence shown here is derived from an EMBL/GenBank/DDBJ whole genome shotgun (WGS) entry which is preliminary data.</text>
</comment>
<gene>
    <name evidence="2" type="ORF">ACFSNB_14550</name>
</gene>
<dbReference type="InterPro" id="IPR011009">
    <property type="entry name" value="Kinase-like_dom_sf"/>
</dbReference>
<accession>A0ABW5CE93</accession>
<evidence type="ECO:0000256" key="1">
    <source>
        <dbReference type="SAM" id="MobiDB-lite"/>
    </source>
</evidence>
<feature type="compositionally biased region" description="Pro residues" evidence="1">
    <location>
        <begin position="296"/>
        <end position="308"/>
    </location>
</feature>
<dbReference type="Gene3D" id="1.20.58.840">
    <property type="match status" value="1"/>
</dbReference>